<gene>
    <name evidence="1" type="ORF">HNY73_005107</name>
</gene>
<organism evidence="1 2">
    <name type="scientific">Argiope bruennichi</name>
    <name type="common">Wasp spider</name>
    <name type="synonym">Aranea bruennichi</name>
    <dbReference type="NCBI Taxonomy" id="94029"/>
    <lineage>
        <taxon>Eukaryota</taxon>
        <taxon>Metazoa</taxon>
        <taxon>Ecdysozoa</taxon>
        <taxon>Arthropoda</taxon>
        <taxon>Chelicerata</taxon>
        <taxon>Arachnida</taxon>
        <taxon>Araneae</taxon>
        <taxon>Araneomorphae</taxon>
        <taxon>Entelegynae</taxon>
        <taxon>Araneoidea</taxon>
        <taxon>Araneidae</taxon>
        <taxon>Argiope</taxon>
    </lineage>
</organism>
<sequence>MGIEILKGCPKELLTLSQRVIGIKDLILKCEDYDESFYGEFLGTVIAERLTREKQEKIATEEENISCENAFQLVKLCLQIEAQKLEHSSKNSSVASTNKLTLQIKNLVSNFDPKDMIEDNMPLLLNLFPRQIKFLKVAKENWVAYLLAVLPDEVVRLIARESDDRSQDFDLIKDMLL</sequence>
<comment type="caution">
    <text evidence="1">The sequence shown here is derived from an EMBL/GenBank/DDBJ whole genome shotgun (WGS) entry which is preliminary data.</text>
</comment>
<evidence type="ECO:0000313" key="1">
    <source>
        <dbReference type="EMBL" id="KAF8790019.1"/>
    </source>
</evidence>
<accession>A0A8T0FKE8</accession>
<proteinExistence type="predicted"/>
<name>A0A8T0FKE8_ARGBR</name>
<dbReference type="EMBL" id="JABXBU010000011">
    <property type="protein sequence ID" value="KAF8790019.1"/>
    <property type="molecule type" value="Genomic_DNA"/>
</dbReference>
<reference evidence="1" key="1">
    <citation type="journal article" date="2020" name="bioRxiv">
        <title>Chromosome-level reference genome of the European wasp spider Argiope bruennichi: a resource for studies on range expansion and evolutionary adaptation.</title>
        <authorList>
            <person name="Sheffer M.M."/>
            <person name="Hoppe A."/>
            <person name="Krehenwinkel H."/>
            <person name="Uhl G."/>
            <person name="Kuss A.W."/>
            <person name="Jensen L."/>
            <person name="Jensen C."/>
            <person name="Gillespie R.G."/>
            <person name="Hoff K.J."/>
            <person name="Prost S."/>
        </authorList>
    </citation>
    <scope>NUCLEOTIDE SEQUENCE</scope>
</reference>
<protein>
    <submittedName>
        <fullName evidence="1">Uncharacterized protein</fullName>
    </submittedName>
</protein>
<reference evidence="1" key="2">
    <citation type="submission" date="2020-06" db="EMBL/GenBank/DDBJ databases">
        <authorList>
            <person name="Sheffer M."/>
        </authorList>
    </citation>
    <scope>NUCLEOTIDE SEQUENCE</scope>
</reference>
<dbReference type="AlphaFoldDB" id="A0A8T0FKE8"/>
<evidence type="ECO:0000313" key="2">
    <source>
        <dbReference type="Proteomes" id="UP000807504"/>
    </source>
</evidence>
<dbReference type="Proteomes" id="UP000807504">
    <property type="component" value="Unassembled WGS sequence"/>
</dbReference>
<keyword evidence="2" id="KW-1185">Reference proteome</keyword>